<dbReference type="InterPro" id="IPR040442">
    <property type="entry name" value="Pyrv_kinase-like_dom_sf"/>
</dbReference>
<keyword evidence="5" id="KW-1185">Reference proteome</keyword>
<dbReference type="PANTHER" id="PTHR32308">
    <property type="entry name" value="LYASE BETA SUBUNIT, PUTATIVE (AFU_ORTHOLOGUE AFUA_4G13030)-RELATED"/>
    <property type="match status" value="1"/>
</dbReference>
<keyword evidence="4" id="KW-0456">Lyase</keyword>
<keyword evidence="3" id="KW-0460">Magnesium</keyword>
<dbReference type="SUPFAM" id="SSF51621">
    <property type="entry name" value="Phosphoenolpyruvate/pyruvate domain"/>
    <property type="match status" value="1"/>
</dbReference>
<dbReference type="Gene3D" id="3.20.20.60">
    <property type="entry name" value="Phosphoenolpyruvate-binding domains"/>
    <property type="match status" value="1"/>
</dbReference>
<comment type="caution">
    <text evidence="4">The sequence shown here is derived from an EMBL/GenBank/DDBJ whole genome shotgun (WGS) entry which is preliminary data.</text>
</comment>
<evidence type="ECO:0000256" key="3">
    <source>
        <dbReference type="ARBA" id="ARBA00022842"/>
    </source>
</evidence>
<organism evidence="4 5">
    <name type="scientific">Sphaerisporangium flaviroseum</name>
    <dbReference type="NCBI Taxonomy" id="509199"/>
    <lineage>
        <taxon>Bacteria</taxon>
        <taxon>Bacillati</taxon>
        <taxon>Actinomycetota</taxon>
        <taxon>Actinomycetes</taxon>
        <taxon>Streptosporangiales</taxon>
        <taxon>Streptosporangiaceae</taxon>
        <taxon>Sphaerisporangium</taxon>
    </lineage>
</organism>
<dbReference type="PANTHER" id="PTHR32308:SF10">
    <property type="entry name" value="CITRATE LYASE SUBUNIT BETA"/>
    <property type="match status" value="1"/>
</dbReference>
<proteinExistence type="predicted"/>
<dbReference type="EMBL" id="BAAAZR010000008">
    <property type="protein sequence ID" value="GAA3811086.1"/>
    <property type="molecule type" value="Genomic_DNA"/>
</dbReference>
<protein>
    <submittedName>
        <fullName evidence="4">Aldolase/citrate lyase family protein</fullName>
    </submittedName>
</protein>
<evidence type="ECO:0000256" key="1">
    <source>
        <dbReference type="ARBA" id="ARBA00001946"/>
    </source>
</evidence>
<evidence type="ECO:0000256" key="2">
    <source>
        <dbReference type="ARBA" id="ARBA00022723"/>
    </source>
</evidence>
<keyword evidence="2" id="KW-0479">Metal-binding</keyword>
<gene>
    <name evidence="4" type="ORF">GCM10022226_34440</name>
</gene>
<name>A0ABP7I5Z5_9ACTN</name>
<dbReference type="Proteomes" id="UP001500888">
    <property type="component" value="Unassembled WGS sequence"/>
</dbReference>
<accession>A0ABP7I5Z5</accession>
<sequence length="398" mass="43135">MRTTLGDHHVPGFGVTLAEQAERYPGPTGEWQPVHTVYVPADRVDRHTVRSWGDAALGLLERHLPGDAELSPVFGPLPAGLAAAVRRRVVLKLAGEPVEDLRIDFEDGYGVRPGEEEDAHVRNAAETVAAMHAEGTLPRRWGLRVKSFADGDAARSLRTLDGFLTGVTEHLGEIPDGLTITFPKVLMEAYLGQFASRLAALEEGLGLGEGTLRFEMQVEAPQTVMFLMRSRDLVPSLGGRLAAAHFGVFDYTAACGLSPAEQRLDHPVCDHAREVMRTALAGTGVELSDGSLAASPSSDTTEDVHALWRAHAAMVRHSLRNGFYQGWDMHPSHLVSRYATVYAFHLANHEAYAERVRAWEARRGAGGGVMDEPATIKTLTATLHRAHLALGDPSTTDA</sequence>
<dbReference type="InterPro" id="IPR054255">
    <property type="entry name" value="DUF6986"/>
</dbReference>
<comment type="cofactor">
    <cofactor evidence="1">
        <name>Mg(2+)</name>
        <dbReference type="ChEBI" id="CHEBI:18420"/>
    </cofactor>
</comment>
<dbReference type="Pfam" id="PF22484">
    <property type="entry name" value="DUF6986"/>
    <property type="match status" value="1"/>
</dbReference>
<evidence type="ECO:0000313" key="4">
    <source>
        <dbReference type="EMBL" id="GAA3811086.1"/>
    </source>
</evidence>
<evidence type="ECO:0000313" key="5">
    <source>
        <dbReference type="Proteomes" id="UP001500888"/>
    </source>
</evidence>
<dbReference type="GO" id="GO:0016829">
    <property type="term" value="F:lyase activity"/>
    <property type="evidence" value="ECO:0007669"/>
    <property type="project" value="UniProtKB-KW"/>
</dbReference>
<dbReference type="InterPro" id="IPR015813">
    <property type="entry name" value="Pyrv/PenolPyrv_kinase-like_dom"/>
</dbReference>
<reference evidence="5" key="1">
    <citation type="journal article" date="2019" name="Int. J. Syst. Evol. Microbiol.">
        <title>The Global Catalogue of Microorganisms (GCM) 10K type strain sequencing project: providing services to taxonomists for standard genome sequencing and annotation.</title>
        <authorList>
            <consortium name="The Broad Institute Genomics Platform"/>
            <consortium name="The Broad Institute Genome Sequencing Center for Infectious Disease"/>
            <person name="Wu L."/>
            <person name="Ma J."/>
        </authorList>
    </citation>
    <scope>NUCLEOTIDE SEQUENCE [LARGE SCALE GENOMIC DNA]</scope>
    <source>
        <strain evidence="5">JCM 16908</strain>
    </source>
</reference>
<dbReference type="RefSeq" id="WP_344940345.1">
    <property type="nucleotide sequence ID" value="NZ_BAAAZR010000008.1"/>
</dbReference>